<feature type="non-terminal residue" evidence="1">
    <location>
        <position position="1"/>
    </location>
</feature>
<sequence>GSLPFTYLRVPIFKVTLIKELERYLRNFIWSGDLLTRKMVTVAWNTVCTPIAEGGLGIRSFAKLNQASNLKLFWEFLNSDTQWAHILRSRVKRGSDFINHHVFSSIWSGIKDQANTILENTTWLLVNGC</sequence>
<evidence type="ECO:0000313" key="1">
    <source>
        <dbReference type="EMBL" id="PNX62717.1"/>
    </source>
</evidence>
<dbReference type="PANTHER" id="PTHR33116:SF80">
    <property type="entry name" value="REVERSE TRANSCRIPTASE ZINC-BINDING DOMAIN-CONTAINING PROTEIN"/>
    <property type="match status" value="1"/>
</dbReference>
<dbReference type="STRING" id="57577.A0A2K3K8U6"/>
<evidence type="ECO:0000313" key="2">
    <source>
        <dbReference type="Proteomes" id="UP000236291"/>
    </source>
</evidence>
<reference evidence="1 2" key="1">
    <citation type="journal article" date="2014" name="Am. J. Bot.">
        <title>Genome assembly and annotation for red clover (Trifolium pratense; Fabaceae).</title>
        <authorList>
            <person name="Istvanek J."/>
            <person name="Jaros M."/>
            <person name="Krenek A."/>
            <person name="Repkova J."/>
        </authorList>
    </citation>
    <scope>NUCLEOTIDE SEQUENCE [LARGE SCALE GENOMIC DNA]</scope>
    <source>
        <strain evidence="2">cv. Tatra</strain>
        <tissue evidence="1">Young leaves</tissue>
    </source>
</reference>
<dbReference type="EMBL" id="ASHM01088385">
    <property type="protein sequence ID" value="PNX62717.1"/>
    <property type="molecule type" value="Genomic_DNA"/>
</dbReference>
<dbReference type="PANTHER" id="PTHR33116">
    <property type="entry name" value="REVERSE TRANSCRIPTASE ZINC-BINDING DOMAIN-CONTAINING PROTEIN-RELATED-RELATED"/>
    <property type="match status" value="1"/>
</dbReference>
<accession>A0A2K3K8U6</accession>
<protein>
    <submittedName>
        <fullName evidence="1">Uncharacterized protein</fullName>
    </submittedName>
</protein>
<comment type="caution">
    <text evidence="1">The sequence shown here is derived from an EMBL/GenBank/DDBJ whole genome shotgun (WGS) entry which is preliminary data.</text>
</comment>
<reference evidence="1 2" key="2">
    <citation type="journal article" date="2017" name="Front. Plant Sci.">
        <title>Gene Classification and Mining of Molecular Markers Useful in Red Clover (Trifolium pratense) Breeding.</title>
        <authorList>
            <person name="Istvanek J."/>
            <person name="Dluhosova J."/>
            <person name="Dluhos P."/>
            <person name="Patkova L."/>
            <person name="Nedelnik J."/>
            <person name="Repkova J."/>
        </authorList>
    </citation>
    <scope>NUCLEOTIDE SEQUENCE [LARGE SCALE GENOMIC DNA]</scope>
    <source>
        <strain evidence="2">cv. Tatra</strain>
        <tissue evidence="1">Young leaves</tissue>
    </source>
</reference>
<dbReference type="AlphaFoldDB" id="A0A2K3K8U6"/>
<gene>
    <name evidence="1" type="ORF">L195_g053127</name>
</gene>
<proteinExistence type="predicted"/>
<name>A0A2K3K8U6_TRIPR</name>
<dbReference type="Proteomes" id="UP000236291">
    <property type="component" value="Unassembled WGS sequence"/>
</dbReference>
<organism evidence="1 2">
    <name type="scientific">Trifolium pratense</name>
    <name type="common">Red clover</name>
    <dbReference type="NCBI Taxonomy" id="57577"/>
    <lineage>
        <taxon>Eukaryota</taxon>
        <taxon>Viridiplantae</taxon>
        <taxon>Streptophyta</taxon>
        <taxon>Embryophyta</taxon>
        <taxon>Tracheophyta</taxon>
        <taxon>Spermatophyta</taxon>
        <taxon>Magnoliopsida</taxon>
        <taxon>eudicotyledons</taxon>
        <taxon>Gunneridae</taxon>
        <taxon>Pentapetalae</taxon>
        <taxon>rosids</taxon>
        <taxon>fabids</taxon>
        <taxon>Fabales</taxon>
        <taxon>Fabaceae</taxon>
        <taxon>Papilionoideae</taxon>
        <taxon>50 kb inversion clade</taxon>
        <taxon>NPAAA clade</taxon>
        <taxon>Hologalegina</taxon>
        <taxon>IRL clade</taxon>
        <taxon>Trifolieae</taxon>
        <taxon>Trifolium</taxon>
    </lineage>
</organism>